<keyword evidence="3 4" id="KW-0862">Zinc</keyword>
<keyword evidence="4" id="KW-0456">Lyase</keyword>
<sequence length="272" mass="31466">MNHVIRKFSKAHFFNYDKQGQDWYVKVGKEQSPIALTTRKAVESSAPKLKFINYNKILVGPLKIINNGHTVVMPIPVVTDGHQPAVCGCKLDCIYKAVQLHFHWGSPKSKGSEHTINSCRYDAELHILHQNCSYPIQRDAILAKDGFVVLALMFRSVPHTKRDSRIYNILFNELKNIRDAKQTRLIEGNFCLRDFLNGMEREEFFTYKGSLTTPPCAEVVNWFVVANPVDVAKNHLKNFWSLKDDRGCPLLNNYRQTQDLNQRPVYYRHKMN</sequence>
<keyword evidence="7" id="KW-1185">Reference proteome</keyword>
<comment type="similarity">
    <text evidence="1 4">Belongs to the alpha-carbonic anhydrase family.</text>
</comment>
<protein>
    <recommendedName>
        <fullName evidence="4">Carbonic anhydrase</fullName>
        <ecNumber evidence="4">4.2.1.1</ecNumber>
    </recommendedName>
</protein>
<dbReference type="Proteomes" id="UP001200034">
    <property type="component" value="Unassembled WGS sequence"/>
</dbReference>
<dbReference type="PANTHER" id="PTHR18952">
    <property type="entry name" value="CARBONIC ANHYDRASE"/>
    <property type="match status" value="1"/>
</dbReference>
<proteinExistence type="inferred from homology"/>
<dbReference type="GO" id="GO:0004089">
    <property type="term" value="F:carbonate dehydratase activity"/>
    <property type="evidence" value="ECO:0007669"/>
    <property type="project" value="UniProtKB-UniRule"/>
</dbReference>
<dbReference type="CDD" id="cd00326">
    <property type="entry name" value="alpha_CA"/>
    <property type="match status" value="1"/>
</dbReference>
<reference evidence="6" key="1">
    <citation type="journal article" date="2021" name="Mol. Ecol. Resour.">
        <title>Phylogenomic analyses of the genus Drosophila reveals genomic signals of climate adaptation.</title>
        <authorList>
            <person name="Li F."/>
            <person name="Rane R.V."/>
            <person name="Luria V."/>
            <person name="Xiong Z."/>
            <person name="Chen J."/>
            <person name="Li Z."/>
            <person name="Catullo R.A."/>
            <person name="Griffin P.C."/>
            <person name="Schiffer M."/>
            <person name="Pearce S."/>
            <person name="Lee S.F."/>
            <person name="McElroy K."/>
            <person name="Stocker A."/>
            <person name="Shirriffs J."/>
            <person name="Cockerell F."/>
            <person name="Coppin C."/>
            <person name="Sgro C.M."/>
            <person name="Karger A."/>
            <person name="Cain J.W."/>
            <person name="Weber J.A."/>
            <person name="Santpere G."/>
            <person name="Kirschner M.W."/>
            <person name="Hoffmann A.A."/>
            <person name="Oakeshott J.G."/>
            <person name="Zhang G."/>
        </authorList>
    </citation>
    <scope>NUCLEOTIDE SEQUENCE</scope>
    <source>
        <strain evidence="6">BGI-SZ-2011g</strain>
    </source>
</reference>
<keyword evidence="2 4" id="KW-0479">Metal-binding</keyword>
<dbReference type="GO" id="GO:0008270">
    <property type="term" value="F:zinc ion binding"/>
    <property type="evidence" value="ECO:0007669"/>
    <property type="project" value="UniProtKB-UniRule"/>
</dbReference>
<dbReference type="PROSITE" id="PS00162">
    <property type="entry name" value="ALPHA_CA_1"/>
    <property type="match status" value="1"/>
</dbReference>
<comment type="cofactor">
    <cofactor evidence="4">
        <name>Zn(2+)</name>
        <dbReference type="ChEBI" id="CHEBI:29105"/>
    </cofactor>
</comment>
<dbReference type="PROSITE" id="PS51144">
    <property type="entry name" value="ALPHA_CA_2"/>
    <property type="match status" value="1"/>
</dbReference>
<dbReference type="GO" id="GO:0005737">
    <property type="term" value="C:cytoplasm"/>
    <property type="evidence" value="ECO:0007669"/>
    <property type="project" value="TreeGrafter"/>
</dbReference>
<dbReference type="InterPro" id="IPR023561">
    <property type="entry name" value="Carbonic_anhydrase_a-class"/>
</dbReference>
<dbReference type="InterPro" id="IPR018338">
    <property type="entry name" value="Carbonic_anhydrase_a-class_CS"/>
</dbReference>
<comment type="function">
    <text evidence="4">Reversible hydration of carbon dioxide.</text>
</comment>
<comment type="catalytic activity">
    <reaction evidence="4">
        <text>hydrogencarbonate + H(+) = CO2 + H2O</text>
        <dbReference type="Rhea" id="RHEA:10748"/>
        <dbReference type="ChEBI" id="CHEBI:15377"/>
        <dbReference type="ChEBI" id="CHEBI:15378"/>
        <dbReference type="ChEBI" id="CHEBI:16526"/>
        <dbReference type="ChEBI" id="CHEBI:17544"/>
        <dbReference type="EC" id="4.2.1.1"/>
    </reaction>
</comment>
<dbReference type="PANTHER" id="PTHR18952:SF137">
    <property type="entry name" value="CARBONIC ANHYDRASE"/>
    <property type="match status" value="1"/>
</dbReference>
<dbReference type="Gene3D" id="3.10.200.10">
    <property type="entry name" value="Alpha carbonic anhydrase"/>
    <property type="match status" value="1"/>
</dbReference>
<dbReference type="Pfam" id="PF00194">
    <property type="entry name" value="Carb_anhydrase"/>
    <property type="match status" value="1"/>
</dbReference>
<dbReference type="InterPro" id="IPR001148">
    <property type="entry name" value="CA_dom"/>
</dbReference>
<evidence type="ECO:0000256" key="1">
    <source>
        <dbReference type="ARBA" id="ARBA00010718"/>
    </source>
</evidence>
<name>A0AAD4PHS4_9MUSC</name>
<accession>A0AAD4PHS4</accession>
<evidence type="ECO:0000256" key="3">
    <source>
        <dbReference type="ARBA" id="ARBA00022833"/>
    </source>
</evidence>
<gene>
    <name evidence="6" type="ORF">KR093_003996</name>
</gene>
<dbReference type="SMART" id="SM01057">
    <property type="entry name" value="Carb_anhydrase"/>
    <property type="match status" value="1"/>
</dbReference>
<dbReference type="EC" id="4.2.1.1" evidence="4"/>
<evidence type="ECO:0000313" key="6">
    <source>
        <dbReference type="EMBL" id="KAH8359023.1"/>
    </source>
</evidence>
<dbReference type="EMBL" id="JAJJHW010003409">
    <property type="protein sequence ID" value="KAH8359023.1"/>
    <property type="molecule type" value="Genomic_DNA"/>
</dbReference>
<comment type="caution">
    <text evidence="6">The sequence shown here is derived from an EMBL/GenBank/DDBJ whole genome shotgun (WGS) entry which is preliminary data.</text>
</comment>
<feature type="domain" description="Alpha-carbonic anhydrase" evidence="5">
    <location>
        <begin position="12"/>
        <end position="269"/>
    </location>
</feature>
<evidence type="ECO:0000259" key="5">
    <source>
        <dbReference type="PROSITE" id="PS51144"/>
    </source>
</evidence>
<organism evidence="6 7">
    <name type="scientific">Drosophila rubida</name>
    <dbReference type="NCBI Taxonomy" id="30044"/>
    <lineage>
        <taxon>Eukaryota</taxon>
        <taxon>Metazoa</taxon>
        <taxon>Ecdysozoa</taxon>
        <taxon>Arthropoda</taxon>
        <taxon>Hexapoda</taxon>
        <taxon>Insecta</taxon>
        <taxon>Pterygota</taxon>
        <taxon>Neoptera</taxon>
        <taxon>Endopterygota</taxon>
        <taxon>Diptera</taxon>
        <taxon>Brachycera</taxon>
        <taxon>Muscomorpha</taxon>
        <taxon>Ephydroidea</taxon>
        <taxon>Drosophilidae</taxon>
        <taxon>Drosophila</taxon>
    </lineage>
</organism>
<dbReference type="AlphaFoldDB" id="A0AAD4PHS4"/>
<evidence type="ECO:0000313" key="7">
    <source>
        <dbReference type="Proteomes" id="UP001200034"/>
    </source>
</evidence>
<feature type="non-terminal residue" evidence="6">
    <location>
        <position position="272"/>
    </location>
</feature>
<evidence type="ECO:0000256" key="2">
    <source>
        <dbReference type="ARBA" id="ARBA00022723"/>
    </source>
</evidence>
<evidence type="ECO:0000256" key="4">
    <source>
        <dbReference type="RuleBase" id="RU367011"/>
    </source>
</evidence>
<dbReference type="InterPro" id="IPR036398">
    <property type="entry name" value="CA_dom_sf"/>
</dbReference>
<dbReference type="SUPFAM" id="SSF51069">
    <property type="entry name" value="Carbonic anhydrase"/>
    <property type="match status" value="1"/>
</dbReference>